<keyword evidence="5" id="KW-0808">Transferase</keyword>
<dbReference type="CDD" id="cd00082">
    <property type="entry name" value="HisKA"/>
    <property type="match status" value="1"/>
</dbReference>
<dbReference type="InterPro" id="IPR036890">
    <property type="entry name" value="HATPase_C_sf"/>
</dbReference>
<evidence type="ECO:0000256" key="10">
    <source>
        <dbReference type="ARBA" id="ARBA00023136"/>
    </source>
</evidence>
<keyword evidence="9" id="KW-0902">Two-component regulatory system</keyword>
<comment type="caution">
    <text evidence="14">The sequence shown here is derived from an EMBL/GenBank/DDBJ whole genome shotgun (WGS) entry which is preliminary data.</text>
</comment>
<keyword evidence="4" id="KW-0597">Phosphoprotein</keyword>
<evidence type="ECO:0000256" key="4">
    <source>
        <dbReference type="ARBA" id="ARBA00022553"/>
    </source>
</evidence>
<evidence type="ECO:0000256" key="7">
    <source>
        <dbReference type="ARBA" id="ARBA00022777"/>
    </source>
</evidence>
<evidence type="ECO:0000256" key="2">
    <source>
        <dbReference type="ARBA" id="ARBA00004370"/>
    </source>
</evidence>
<evidence type="ECO:0000256" key="3">
    <source>
        <dbReference type="ARBA" id="ARBA00012438"/>
    </source>
</evidence>
<dbReference type="InterPro" id="IPR036097">
    <property type="entry name" value="HisK_dim/P_sf"/>
</dbReference>
<proteinExistence type="predicted"/>
<evidence type="ECO:0000256" key="9">
    <source>
        <dbReference type="ARBA" id="ARBA00023012"/>
    </source>
</evidence>
<dbReference type="InterPro" id="IPR003661">
    <property type="entry name" value="HisK_dim/P_dom"/>
</dbReference>
<feature type="domain" description="HAMP" evidence="13">
    <location>
        <begin position="159"/>
        <end position="213"/>
    </location>
</feature>
<dbReference type="PROSITE" id="PS50885">
    <property type="entry name" value="HAMP"/>
    <property type="match status" value="1"/>
</dbReference>
<dbReference type="InterPro" id="IPR050428">
    <property type="entry name" value="TCS_sensor_his_kinase"/>
</dbReference>
<evidence type="ECO:0000313" key="14">
    <source>
        <dbReference type="EMBL" id="GGM04904.1"/>
    </source>
</evidence>
<keyword evidence="10 11" id="KW-0472">Membrane</keyword>
<dbReference type="GO" id="GO:0016301">
    <property type="term" value="F:kinase activity"/>
    <property type="evidence" value="ECO:0007669"/>
    <property type="project" value="UniProtKB-KW"/>
</dbReference>
<name>A0ABQ2GP87_9PSED</name>
<protein>
    <recommendedName>
        <fullName evidence="3">histidine kinase</fullName>
        <ecNumber evidence="3">2.7.13.3</ecNumber>
    </recommendedName>
</protein>
<gene>
    <name evidence="14" type="ORF">GCM10009425_15270</name>
</gene>
<dbReference type="InterPro" id="IPR004358">
    <property type="entry name" value="Sig_transdc_His_kin-like_C"/>
</dbReference>
<reference evidence="15" key="1">
    <citation type="journal article" date="2019" name="Int. J. Syst. Evol. Microbiol.">
        <title>The Global Catalogue of Microorganisms (GCM) 10K type strain sequencing project: providing services to taxonomists for standard genome sequencing and annotation.</title>
        <authorList>
            <consortium name="The Broad Institute Genomics Platform"/>
            <consortium name="The Broad Institute Genome Sequencing Center for Infectious Disease"/>
            <person name="Wu L."/>
            <person name="Ma J."/>
        </authorList>
    </citation>
    <scope>NUCLEOTIDE SEQUENCE [LARGE SCALE GENOMIC DNA]</scope>
    <source>
        <strain evidence="15">JCM 13501</strain>
    </source>
</reference>
<dbReference type="EMBL" id="BMNW01000003">
    <property type="protein sequence ID" value="GGM04904.1"/>
    <property type="molecule type" value="Genomic_DNA"/>
</dbReference>
<dbReference type="InterPro" id="IPR003660">
    <property type="entry name" value="HAMP_dom"/>
</dbReference>
<dbReference type="SUPFAM" id="SSF55874">
    <property type="entry name" value="ATPase domain of HSP90 chaperone/DNA topoisomerase II/histidine kinase"/>
    <property type="match status" value="1"/>
</dbReference>
<comment type="subcellular location">
    <subcellularLocation>
        <location evidence="2">Membrane</location>
    </subcellularLocation>
</comment>
<keyword evidence="6 11" id="KW-0812">Transmembrane</keyword>
<dbReference type="Pfam" id="PF02518">
    <property type="entry name" value="HATPase_c"/>
    <property type="match status" value="1"/>
</dbReference>
<evidence type="ECO:0000259" key="13">
    <source>
        <dbReference type="PROSITE" id="PS50885"/>
    </source>
</evidence>
<evidence type="ECO:0000256" key="8">
    <source>
        <dbReference type="ARBA" id="ARBA00022989"/>
    </source>
</evidence>
<dbReference type="PROSITE" id="PS50109">
    <property type="entry name" value="HIS_KIN"/>
    <property type="match status" value="1"/>
</dbReference>
<evidence type="ECO:0000256" key="1">
    <source>
        <dbReference type="ARBA" id="ARBA00000085"/>
    </source>
</evidence>
<dbReference type="Proteomes" id="UP000616499">
    <property type="component" value="Unassembled WGS sequence"/>
</dbReference>
<evidence type="ECO:0000256" key="5">
    <source>
        <dbReference type="ARBA" id="ARBA00022679"/>
    </source>
</evidence>
<evidence type="ECO:0000256" key="11">
    <source>
        <dbReference type="SAM" id="Phobius"/>
    </source>
</evidence>
<dbReference type="PRINTS" id="PR00344">
    <property type="entry name" value="BCTRLSENSOR"/>
</dbReference>
<dbReference type="SMART" id="SM00387">
    <property type="entry name" value="HATPase_c"/>
    <property type="match status" value="1"/>
</dbReference>
<accession>A0ABQ2GP87</accession>
<evidence type="ECO:0000259" key="12">
    <source>
        <dbReference type="PROSITE" id="PS50109"/>
    </source>
</evidence>
<comment type="catalytic activity">
    <reaction evidence="1">
        <text>ATP + protein L-histidine = ADP + protein N-phospho-L-histidine.</text>
        <dbReference type="EC" id="2.7.13.3"/>
    </reaction>
</comment>
<dbReference type="Gene3D" id="3.30.565.10">
    <property type="entry name" value="Histidine kinase-like ATPase, C-terminal domain"/>
    <property type="match status" value="1"/>
</dbReference>
<feature type="transmembrane region" description="Helical" evidence="11">
    <location>
        <begin position="14"/>
        <end position="40"/>
    </location>
</feature>
<dbReference type="SMART" id="SM00388">
    <property type="entry name" value="HisKA"/>
    <property type="match status" value="1"/>
</dbReference>
<dbReference type="PANTHER" id="PTHR45436">
    <property type="entry name" value="SENSOR HISTIDINE KINASE YKOH"/>
    <property type="match status" value="1"/>
</dbReference>
<dbReference type="Gene3D" id="6.10.340.10">
    <property type="match status" value="1"/>
</dbReference>
<sequence>MMVMEYKQSLLRRIIIAFVLMTAVVGGLFSFGIVEVVHLVEEQLISEDMSNELNRMLRRDMRNGGQPVLDPGMKLYYAPENEPQSLPPDLVGLKPGFSEVKESGRYYYAWVRFQDGRHYILLQDQSDFERREKALYRVVLKGFLLSVALSGLLGWLLARRVIAPVSRLARQVRHRDQMLLMAPPLAPDYTNDEVGELAAAFDDALGQLRDALTREQLFTSDVSHELRTPLMVIATSCELLAEDPGLSPRGKAQLQRMMSATEEMRDLVQTFLQLARAQRDVAVIAPRSSLTTIADELVQQWQGAIEAKGLTLRYEPGLHNPLHTYNAPFLRSVMSNLLRNALHYTDSGEIRLTLEETAFTVEDTGTGIPNAQHDEVFKPFVRGSAGRGEGLGLGLSLVHRICQLQGWKVVLSNRQPNGCCFRVELALPEGSKSD</sequence>
<dbReference type="PANTHER" id="PTHR45436:SF16">
    <property type="entry name" value="HISTIDINE KINASE"/>
    <property type="match status" value="1"/>
</dbReference>
<evidence type="ECO:0000256" key="6">
    <source>
        <dbReference type="ARBA" id="ARBA00022692"/>
    </source>
</evidence>
<dbReference type="Gene3D" id="1.10.287.130">
    <property type="match status" value="1"/>
</dbReference>
<evidence type="ECO:0000313" key="15">
    <source>
        <dbReference type="Proteomes" id="UP000616499"/>
    </source>
</evidence>
<dbReference type="SMART" id="SM00304">
    <property type="entry name" value="HAMP"/>
    <property type="match status" value="1"/>
</dbReference>
<dbReference type="InterPro" id="IPR005467">
    <property type="entry name" value="His_kinase_dom"/>
</dbReference>
<dbReference type="SUPFAM" id="SSF47384">
    <property type="entry name" value="Homodimeric domain of signal transducing histidine kinase"/>
    <property type="match status" value="1"/>
</dbReference>
<keyword evidence="15" id="KW-1185">Reference proteome</keyword>
<keyword evidence="7 14" id="KW-0418">Kinase</keyword>
<dbReference type="InterPro" id="IPR003594">
    <property type="entry name" value="HATPase_dom"/>
</dbReference>
<organism evidence="14 15">
    <name type="scientific">Pseudomonas asuensis</name>
    <dbReference type="NCBI Taxonomy" id="1825787"/>
    <lineage>
        <taxon>Bacteria</taxon>
        <taxon>Pseudomonadati</taxon>
        <taxon>Pseudomonadota</taxon>
        <taxon>Gammaproteobacteria</taxon>
        <taxon>Pseudomonadales</taxon>
        <taxon>Pseudomonadaceae</taxon>
        <taxon>Pseudomonas</taxon>
    </lineage>
</organism>
<dbReference type="Pfam" id="PF00512">
    <property type="entry name" value="HisKA"/>
    <property type="match status" value="1"/>
</dbReference>
<dbReference type="EC" id="2.7.13.3" evidence="3"/>
<keyword evidence="8 11" id="KW-1133">Transmembrane helix</keyword>
<feature type="transmembrane region" description="Helical" evidence="11">
    <location>
        <begin position="138"/>
        <end position="158"/>
    </location>
</feature>
<feature type="domain" description="Histidine kinase" evidence="12">
    <location>
        <begin position="221"/>
        <end position="429"/>
    </location>
</feature>